<feature type="domain" description="Cysteine rich" evidence="1">
    <location>
        <begin position="31"/>
        <end position="110"/>
    </location>
</feature>
<organism evidence="2">
    <name type="scientific">Campoletis sonorensis ichnovirus</name>
    <name type="common">CsIV</name>
    <dbReference type="NCBI Taxonomy" id="10484"/>
    <lineage>
        <taxon>Viruses</taxon>
        <taxon>Viruses incertae sedis</taxon>
        <taxon>Polydnaviriformidae</taxon>
        <taxon>Ichnoviriform</taxon>
    </lineage>
</organism>
<dbReference type="SUPFAM" id="SSF57059">
    <property type="entry name" value="omega toxin-like"/>
    <property type="match status" value="6"/>
</dbReference>
<accession>Q80KH7</accession>
<dbReference type="Pfam" id="PF08008">
    <property type="entry name" value="Viral_cys_rich"/>
    <property type="match status" value="6"/>
</dbReference>
<dbReference type="InterPro" id="IPR012641">
    <property type="entry name" value="Polydnavirus_Cys-rich"/>
</dbReference>
<feature type="domain" description="Cysteine rich" evidence="1">
    <location>
        <begin position="341"/>
        <end position="415"/>
    </location>
</feature>
<feature type="domain" description="Cysteine rich" evidence="1">
    <location>
        <begin position="445"/>
        <end position="523"/>
    </location>
</feature>
<reference evidence="2" key="1">
    <citation type="journal article" date="2003" name="Immunogenetics">
        <title>Diversifying selection in a parasitoid's symbiotic virus among genes involved in inhibiting host immunity.</title>
        <authorList>
            <person name="Dupas S."/>
            <person name="Turnbull M.W."/>
            <person name="Webb B.A."/>
        </authorList>
    </citation>
    <scope>NUCLEOTIDE SEQUENCE</scope>
</reference>
<feature type="domain" description="Cysteine rich" evidence="1">
    <location>
        <begin position="235"/>
        <end position="313"/>
    </location>
</feature>
<sequence>MSRTLIILSVFLVGAVMVQARPEVGTDFELQPQCINNYRNCRFSIVPCCGIEELPTLGMTIGEEFTCSVFDSGRCEPIKSFKNIQKHFELVGKLNDSDFEELRRQYFRDLQRLERERAAVSVPEAVSNRTEECIPPLHTCRGISKPCCGREALPDSGILMGQEYTCHVFGSGRCKALQVIRNLKLHNELVEQLNETNFHELRNQYLMNRQVGQKQTEGKPTADSEVGLVAKEKLEPSCISHHGHCRFSSRPCCGKEGLMFGVMMGEDYTSSVFDTGRCEPIRSFKNIEKHLELASQLNENNFEELRIKYFKDLQRLEREQAAVKPTDRPVVGFNAETEFMPKCIKHYHRCRGVSKPCCGQEALPTSGVLVGQEYTCAVFGSGLCEPTSSFKNIQKHLELVGKLNDTNFEALKIEYETDLQKALTERAKGKLDVVIVDKDGPELKTRCISNHDRCRFSGKPCCGKEALPILGMMIGEDYTCSVFDSGRCEPIRSFANLHKHFQLVSRLTETNFEPLRIEYFKELQKVERERTTAKPTAEPGVGLEAQPEPEPTCIKHYDDCRGISKPCCGKEANPTLGILMPQEYLCSVFDSGRCEPITSFRNIQMHLTLVDKLNNTNFEELKLEYVTSLPKVGTERAASKRTTGRDLTFNEVFKDINKPGYYGYKSSLDNTTVNVESL</sequence>
<evidence type="ECO:0000313" key="2">
    <source>
        <dbReference type="EMBL" id="AAO43445.1"/>
    </source>
</evidence>
<dbReference type="EMBL" id="AY197492">
    <property type="protein sequence ID" value="AAO43445.1"/>
    <property type="molecule type" value="Genomic_DNA"/>
</dbReference>
<dbReference type="Gene3D" id="4.10.40.20">
    <property type="match status" value="6"/>
</dbReference>
<feature type="domain" description="Cysteine rich" evidence="1">
    <location>
        <begin position="132"/>
        <end position="207"/>
    </location>
</feature>
<name>Q80KH7_CSIV</name>
<feature type="domain" description="Cysteine rich" evidence="1">
    <location>
        <begin position="549"/>
        <end position="629"/>
    </location>
</feature>
<protein>
    <submittedName>
        <fullName evidence="2">LHv2.8 cys-motif protein</fullName>
    </submittedName>
</protein>
<proteinExistence type="predicted"/>
<organismHost>
    <name type="scientific">Campoletis sonorensis</name>
    <dbReference type="NCBI Taxonomy" id="7416"/>
</organismHost>
<evidence type="ECO:0000259" key="1">
    <source>
        <dbReference type="Pfam" id="PF08008"/>
    </source>
</evidence>